<sequence length="94" mass="10983">MTLVCLNFLELEKYHSRKHSYADSHQAGNNLRQFHSMSSFKPTKRIRKLRNGRFSTSPVFRQHRSGCRCESLSRVHSHLRSQNVPVMEVTLSPN</sequence>
<dbReference type="Proteomes" id="UP000887116">
    <property type="component" value="Unassembled WGS sequence"/>
</dbReference>
<reference evidence="1" key="1">
    <citation type="submission" date="2020-07" db="EMBL/GenBank/DDBJ databases">
        <title>Multicomponent nature underlies the extraordinary mechanical properties of spider dragline silk.</title>
        <authorList>
            <person name="Kono N."/>
            <person name="Nakamura H."/>
            <person name="Mori M."/>
            <person name="Yoshida Y."/>
            <person name="Ohtoshi R."/>
            <person name="Malay A.D."/>
            <person name="Moran D.A.P."/>
            <person name="Tomita M."/>
            <person name="Numata K."/>
            <person name="Arakawa K."/>
        </authorList>
    </citation>
    <scope>NUCLEOTIDE SEQUENCE</scope>
</reference>
<gene>
    <name evidence="1" type="ORF">TNCT_619791</name>
</gene>
<dbReference type="AlphaFoldDB" id="A0A8X6L1R5"/>
<protein>
    <submittedName>
        <fullName evidence="1">Uncharacterized protein</fullName>
    </submittedName>
</protein>
<accession>A0A8X6L1R5</accession>
<dbReference type="EMBL" id="BMAO01023986">
    <property type="protein sequence ID" value="GFQ92266.1"/>
    <property type="molecule type" value="Genomic_DNA"/>
</dbReference>
<evidence type="ECO:0000313" key="2">
    <source>
        <dbReference type="Proteomes" id="UP000887116"/>
    </source>
</evidence>
<evidence type="ECO:0000313" key="1">
    <source>
        <dbReference type="EMBL" id="GFQ92266.1"/>
    </source>
</evidence>
<organism evidence="1 2">
    <name type="scientific">Trichonephila clavata</name>
    <name type="common">Joro spider</name>
    <name type="synonym">Nephila clavata</name>
    <dbReference type="NCBI Taxonomy" id="2740835"/>
    <lineage>
        <taxon>Eukaryota</taxon>
        <taxon>Metazoa</taxon>
        <taxon>Ecdysozoa</taxon>
        <taxon>Arthropoda</taxon>
        <taxon>Chelicerata</taxon>
        <taxon>Arachnida</taxon>
        <taxon>Araneae</taxon>
        <taxon>Araneomorphae</taxon>
        <taxon>Entelegynae</taxon>
        <taxon>Araneoidea</taxon>
        <taxon>Nephilidae</taxon>
        <taxon>Trichonephila</taxon>
    </lineage>
</organism>
<name>A0A8X6L1R5_TRICU</name>
<proteinExistence type="predicted"/>
<keyword evidence="2" id="KW-1185">Reference proteome</keyword>
<comment type="caution">
    <text evidence="1">The sequence shown here is derived from an EMBL/GenBank/DDBJ whole genome shotgun (WGS) entry which is preliminary data.</text>
</comment>